<dbReference type="InterPro" id="IPR011621">
    <property type="entry name" value="Metal-dep_PHydrolase_7TM_intra"/>
</dbReference>
<dbReference type="Pfam" id="PF07698">
    <property type="entry name" value="7TM-7TMR_HD"/>
    <property type="match status" value="1"/>
</dbReference>
<feature type="transmembrane region" description="Helical" evidence="1">
    <location>
        <begin position="12"/>
        <end position="35"/>
    </location>
</feature>
<dbReference type="SMART" id="SM00471">
    <property type="entry name" value="HDc"/>
    <property type="match status" value="1"/>
</dbReference>
<feature type="transmembrane region" description="Helical" evidence="1">
    <location>
        <begin position="414"/>
        <end position="434"/>
    </location>
</feature>
<keyword evidence="1" id="KW-1133">Transmembrane helix</keyword>
<dbReference type="InterPro" id="IPR006675">
    <property type="entry name" value="HDIG_dom"/>
</dbReference>
<dbReference type="PROSITE" id="PS51831">
    <property type="entry name" value="HD"/>
    <property type="match status" value="1"/>
</dbReference>
<feature type="transmembrane region" description="Helical" evidence="1">
    <location>
        <begin position="380"/>
        <end position="402"/>
    </location>
</feature>
<feature type="transmembrane region" description="Helical" evidence="1">
    <location>
        <begin position="315"/>
        <end position="331"/>
    </location>
</feature>
<evidence type="ECO:0000259" key="2">
    <source>
        <dbReference type="PROSITE" id="PS51831"/>
    </source>
</evidence>
<reference evidence="3 4" key="1">
    <citation type="submission" date="2013-11" db="EMBL/GenBank/DDBJ databases">
        <title>Complete genome sequence of Clostridum sp. M2/40.</title>
        <authorList>
            <person name="Wibberg D."/>
            <person name="Puehler A."/>
            <person name="Schlueter A."/>
        </authorList>
    </citation>
    <scope>NUCLEOTIDE SEQUENCE [LARGE SCALE GENOMIC DNA]</scope>
    <source>
        <strain evidence="4">M2/40</strain>
    </source>
</reference>
<dbReference type="PATRIC" id="fig|1216932.3.peg.1464"/>
<keyword evidence="1" id="KW-0812">Transmembrane</keyword>
<name>W6SG00_9CLOT</name>
<sequence length="689" mass="77944">MEDKKKVPKRKWNSIVFIYIIAFFVISIIICTGYYSVKYNLEVGDIAKVTIKSPRDVEDKVTTEKDKEKALQSVSKVYKVDSSIKNDQLQKVQSLIDTFDKLRINKNSEEILNKIDDTYDLNIDDLNNIINLNDSDYNAFRTYLKESVDSLSTIVVRDNNSEDIANVRKNISSKLSGYNLSSEIKSIISKIDSSCIKVNAVVDEDKTKLLEEEALKKVQSVMIKKDQTIVKEGEPVEEWQIKVLESLGLLNSSRGNNFFIYASIVAIVAIVTFMQGRYLFKFRKEIFYSPRKFSLIFFLITIQILFARILVIQPFLIPLGATAILMVLIFDRETSLVINCLNAILLSVVVNFNVQIIIVFLLNIILTFMFMKKLNVRNDIFSSALIISVITIMINIFVGNVISSNLIEVLKNSALLMVGGVLSAIFAAGALPVIENMFDIVTNIKLLELSNPNNPLLKRLVVEAPGTYHHSLMVGNLAEVAAEEIKANATLARVGAFYHDIGKISNPIFFKENQVNESNPHNNLSSKISAMIIISHVTEGVKLSKEYALPTAIEDIIREHHGTDLVKYFYITERNNAENPDDVDVNLFKYPGPIPKSKESAIIMLADGVEASVRSIKNPTVESITEMVNNIFTNRLSEGQLDDCDLTLKDLNRIKEAFIKVLMSMYHQRIEYPKDKNNKEIEKSDLYRK</sequence>
<dbReference type="InterPro" id="IPR003607">
    <property type="entry name" value="HD/PDEase_dom"/>
</dbReference>
<dbReference type="PANTHER" id="PTHR36442">
    <property type="entry name" value="CYCLIC-DI-AMP PHOSPHODIESTERASE PGPH"/>
    <property type="match status" value="1"/>
</dbReference>
<keyword evidence="1" id="KW-0472">Membrane</keyword>
<dbReference type="Pfam" id="PF07697">
    <property type="entry name" value="7TMR-HDED"/>
    <property type="match status" value="1"/>
</dbReference>
<feature type="transmembrane region" description="Helical" evidence="1">
    <location>
        <begin position="343"/>
        <end position="368"/>
    </location>
</feature>
<keyword evidence="4" id="KW-1185">Reference proteome</keyword>
<dbReference type="NCBIfam" id="TIGR00277">
    <property type="entry name" value="HDIG"/>
    <property type="match status" value="1"/>
</dbReference>
<feature type="transmembrane region" description="Helical" evidence="1">
    <location>
        <begin position="292"/>
        <end position="309"/>
    </location>
</feature>
<dbReference type="RefSeq" id="WP_044037852.1">
    <property type="nucleotide sequence ID" value="NZ_HG917868.1"/>
</dbReference>
<dbReference type="AlphaFoldDB" id="W6SG00"/>
<dbReference type="CDD" id="cd00077">
    <property type="entry name" value="HDc"/>
    <property type="match status" value="1"/>
</dbReference>
<dbReference type="GO" id="GO:0016787">
    <property type="term" value="F:hydrolase activity"/>
    <property type="evidence" value="ECO:0007669"/>
    <property type="project" value="UniProtKB-KW"/>
</dbReference>
<dbReference type="PANTHER" id="PTHR36442:SF1">
    <property type="entry name" value="CYCLIC-DI-AMP PHOSPHODIESTERASE PGPH"/>
    <property type="match status" value="1"/>
</dbReference>
<dbReference type="Proteomes" id="UP000019426">
    <property type="component" value="Chromosome M2/40_rep1"/>
</dbReference>
<dbReference type="eggNOG" id="COG1480">
    <property type="taxonomic scope" value="Bacteria"/>
</dbReference>
<dbReference type="STRING" id="1216932.CM240_1471"/>
<dbReference type="OrthoDB" id="9806952at2"/>
<organism evidence="3 4">
    <name type="scientific">Clostridium bornimense</name>
    <dbReference type="NCBI Taxonomy" id="1216932"/>
    <lineage>
        <taxon>Bacteria</taxon>
        <taxon>Bacillati</taxon>
        <taxon>Bacillota</taxon>
        <taxon>Clostridia</taxon>
        <taxon>Eubacteriales</taxon>
        <taxon>Clostridiaceae</taxon>
        <taxon>Clostridium</taxon>
    </lineage>
</organism>
<feature type="domain" description="HD" evidence="2">
    <location>
        <begin position="467"/>
        <end position="612"/>
    </location>
</feature>
<dbReference type="InterPro" id="IPR052722">
    <property type="entry name" value="PgpH_phosphodiesterase"/>
</dbReference>
<dbReference type="InterPro" id="IPR011624">
    <property type="entry name" value="Metal-dep_PHydrolase_7TM_extra"/>
</dbReference>
<feature type="transmembrane region" description="Helical" evidence="1">
    <location>
        <begin position="258"/>
        <end position="280"/>
    </location>
</feature>
<evidence type="ECO:0000313" key="3">
    <source>
        <dbReference type="EMBL" id="CDM68630.1"/>
    </source>
</evidence>
<evidence type="ECO:0000313" key="4">
    <source>
        <dbReference type="Proteomes" id="UP000019426"/>
    </source>
</evidence>
<dbReference type="HOGENOM" id="CLU_015767_1_2_9"/>
<evidence type="ECO:0000256" key="1">
    <source>
        <dbReference type="SAM" id="Phobius"/>
    </source>
</evidence>
<protein>
    <submittedName>
        <fullName evidence="3">Putative hydrolase</fullName>
    </submittedName>
</protein>
<dbReference type="SUPFAM" id="SSF109604">
    <property type="entry name" value="HD-domain/PDEase-like"/>
    <property type="match status" value="1"/>
</dbReference>
<dbReference type="EMBL" id="HG917868">
    <property type="protein sequence ID" value="CDM68630.1"/>
    <property type="molecule type" value="Genomic_DNA"/>
</dbReference>
<proteinExistence type="predicted"/>
<keyword evidence="3" id="KW-0378">Hydrolase</keyword>
<dbReference type="InterPro" id="IPR006674">
    <property type="entry name" value="HD_domain"/>
</dbReference>
<dbReference type="Gene3D" id="1.10.3210.10">
    <property type="entry name" value="Hypothetical protein af1432"/>
    <property type="match status" value="1"/>
</dbReference>
<accession>W6SG00</accession>
<gene>
    <name evidence="3" type="ORF">CM240_1471</name>
</gene>
<dbReference type="Pfam" id="PF01966">
    <property type="entry name" value="HD"/>
    <property type="match status" value="1"/>
</dbReference>
<dbReference type="KEGG" id="clt:CM240_1471"/>